<feature type="active site" description="Nucleophile" evidence="1">
    <location>
        <position position="115"/>
    </location>
</feature>
<proteinExistence type="predicted"/>
<sequence>MKVYISVDAEGISGIFKLTQVLPGKPDYGFLRSMMTSDVNAAIRGAAAAGADEILVNDSHNLGDNLVIDQLDPRATLLSGADKPLIMAEGLERGFDAAMLVGYHCPKGFKGIISHTFFYGAVLDAKINGVSFGEADIVGHVAGHFGTPLVMVTGDDCLAARCQQLMPGVHTVATKECIGNGTAICRHPSLTAVDIEKTAEAAVRDRANIKPLRAGSPVRLELTLASATMAQLACNISGFKADPERHNTVHYEGKDFLEVYTAFVSALRQSAYFKDMA</sequence>
<organism evidence="3 4">
    <name type="scientific">Candidatus Ventrousia excrementavium</name>
    <dbReference type="NCBI Taxonomy" id="2840961"/>
    <lineage>
        <taxon>Bacteria</taxon>
        <taxon>Bacillati</taxon>
        <taxon>Bacillota</taxon>
        <taxon>Clostridia</taxon>
        <taxon>Eubacteriales</taxon>
        <taxon>Clostridiaceae</taxon>
        <taxon>Clostridiaceae incertae sedis</taxon>
        <taxon>Candidatus Ventrousia</taxon>
    </lineage>
</organism>
<feature type="binding site" evidence="2">
    <location>
        <position position="104"/>
    </location>
    <ligand>
        <name>Zn(2+)</name>
        <dbReference type="ChEBI" id="CHEBI:29105"/>
        <label>2</label>
    </ligand>
</feature>
<evidence type="ECO:0000313" key="4">
    <source>
        <dbReference type="Proteomes" id="UP000824073"/>
    </source>
</evidence>
<evidence type="ECO:0000256" key="2">
    <source>
        <dbReference type="PIRSR" id="PIRSR015853-2"/>
    </source>
</evidence>
<dbReference type="InterPro" id="IPR007035">
    <property type="entry name" value="Peptidase_M55"/>
</dbReference>
<dbReference type="Proteomes" id="UP000824073">
    <property type="component" value="Unassembled WGS sequence"/>
</dbReference>
<dbReference type="Gene3D" id="3.40.50.10780">
    <property type="entry name" value="Dipeptide transport protein"/>
    <property type="match status" value="1"/>
</dbReference>
<dbReference type="AlphaFoldDB" id="A0A9D1LKA4"/>
<feature type="binding site" evidence="2">
    <location>
        <position position="8"/>
    </location>
    <ligand>
        <name>Zn(2+)</name>
        <dbReference type="ChEBI" id="CHEBI:29105"/>
        <label>2</label>
    </ligand>
</feature>
<evidence type="ECO:0000256" key="1">
    <source>
        <dbReference type="PIRSR" id="PIRSR015853-1"/>
    </source>
</evidence>
<protein>
    <submittedName>
        <fullName evidence="3">M55 family metallopeptidase</fullName>
    </submittedName>
</protein>
<dbReference type="InterPro" id="IPR027476">
    <property type="entry name" value="DppA_N"/>
</dbReference>
<reference evidence="3" key="1">
    <citation type="submission" date="2020-10" db="EMBL/GenBank/DDBJ databases">
        <authorList>
            <person name="Gilroy R."/>
        </authorList>
    </citation>
    <scope>NUCLEOTIDE SEQUENCE</scope>
    <source>
        <strain evidence="3">CHK191-8634</strain>
    </source>
</reference>
<keyword evidence="2" id="KW-0479">Metal-binding</keyword>
<dbReference type="SUPFAM" id="SSF63992">
    <property type="entry name" value="Dipeptide transport protein"/>
    <property type="match status" value="1"/>
</dbReference>
<gene>
    <name evidence="3" type="ORF">IAB67_01270</name>
</gene>
<comment type="caution">
    <text evidence="3">The sequence shown here is derived from an EMBL/GenBank/DDBJ whole genome shotgun (WGS) entry which is preliminary data.</text>
</comment>
<dbReference type="PIRSF" id="PIRSF015853">
    <property type="entry name" value="Pep_DppA"/>
    <property type="match status" value="1"/>
</dbReference>
<evidence type="ECO:0000313" key="3">
    <source>
        <dbReference type="EMBL" id="HIU42909.1"/>
    </source>
</evidence>
<dbReference type="GO" id="GO:0046872">
    <property type="term" value="F:metal ion binding"/>
    <property type="evidence" value="ECO:0007669"/>
    <property type="project" value="UniProtKB-KW"/>
</dbReference>
<keyword evidence="2" id="KW-0862">Zinc</keyword>
<feature type="binding site" evidence="2">
    <location>
        <position position="134"/>
    </location>
    <ligand>
        <name>Zn(2+)</name>
        <dbReference type="ChEBI" id="CHEBI:29105"/>
        <label>2</label>
    </ligand>
</feature>
<reference evidence="3" key="2">
    <citation type="journal article" date="2021" name="PeerJ">
        <title>Extensive microbial diversity within the chicken gut microbiome revealed by metagenomics and culture.</title>
        <authorList>
            <person name="Gilroy R."/>
            <person name="Ravi A."/>
            <person name="Getino M."/>
            <person name="Pursley I."/>
            <person name="Horton D.L."/>
            <person name="Alikhan N.F."/>
            <person name="Baker D."/>
            <person name="Gharbi K."/>
            <person name="Hall N."/>
            <person name="Watson M."/>
            <person name="Adriaenssens E.M."/>
            <person name="Foster-Nyarko E."/>
            <person name="Jarju S."/>
            <person name="Secka A."/>
            <person name="Antonio M."/>
            <person name="Oren A."/>
            <person name="Chaudhuri R.R."/>
            <person name="La Ragione R."/>
            <person name="Hildebrand F."/>
            <person name="Pallen M.J."/>
        </authorList>
    </citation>
    <scope>NUCLEOTIDE SEQUENCE</scope>
    <source>
        <strain evidence="3">CHK191-8634</strain>
    </source>
</reference>
<dbReference type="InterPro" id="IPR036177">
    <property type="entry name" value="Peptidase_M55_sf"/>
</dbReference>
<feature type="binding site" evidence="2">
    <location>
        <position position="8"/>
    </location>
    <ligand>
        <name>Zn(2+)</name>
        <dbReference type="ChEBI" id="CHEBI:29105"/>
        <label>1</label>
    </ligand>
</feature>
<accession>A0A9D1LKA4</accession>
<name>A0A9D1LKA4_9CLOT</name>
<dbReference type="Pfam" id="PF04951">
    <property type="entry name" value="Peptidase_M55"/>
    <property type="match status" value="1"/>
</dbReference>
<feature type="binding site" evidence="2">
    <location>
        <position position="10"/>
    </location>
    <ligand>
        <name>Zn(2+)</name>
        <dbReference type="ChEBI" id="CHEBI:29105"/>
        <label>1</label>
    </ligand>
</feature>
<dbReference type="CDD" id="cd08663">
    <property type="entry name" value="DAP_dppA_1"/>
    <property type="match status" value="1"/>
</dbReference>
<feature type="binding site" evidence="2">
    <location>
        <position position="60"/>
    </location>
    <ligand>
        <name>Zn(2+)</name>
        <dbReference type="ChEBI" id="CHEBI:29105"/>
        <label>2</label>
    </ligand>
</feature>
<dbReference type="EMBL" id="DVMR01000013">
    <property type="protein sequence ID" value="HIU42909.1"/>
    <property type="molecule type" value="Genomic_DNA"/>
</dbReference>
<dbReference type="Gene3D" id="3.30.1360.130">
    <property type="entry name" value="Dipeptide transport protein"/>
    <property type="match status" value="1"/>
</dbReference>